<dbReference type="Pfam" id="PF01670">
    <property type="entry name" value="Glyco_hydro_12"/>
    <property type="match status" value="1"/>
</dbReference>
<evidence type="ECO:0000256" key="2">
    <source>
        <dbReference type="SAM" id="MobiDB-lite"/>
    </source>
</evidence>
<gene>
    <name evidence="3" type="ORF">PABY_05840</name>
</gene>
<keyword evidence="4" id="KW-1185">Reference proteome</keyword>
<dbReference type="Gene3D" id="2.60.120.180">
    <property type="match status" value="1"/>
</dbReference>
<protein>
    <submittedName>
        <fullName evidence="3">Uncharacterized protein</fullName>
    </submittedName>
</protein>
<reference evidence="3 4" key="1">
    <citation type="submission" date="2023-09" db="EMBL/GenBank/DDBJ databases">
        <title>Pyrofollis japonicus gen. nov. sp. nov., a novel member of the family Pyrodictiaceae isolated from the Iheya North hydrothermal field.</title>
        <authorList>
            <person name="Miyazaki U."/>
            <person name="Sanari M."/>
            <person name="Tame A."/>
            <person name="Kitajima M."/>
            <person name="Okamoto A."/>
            <person name="Sawayama S."/>
            <person name="Miyazaki J."/>
            <person name="Takai K."/>
            <person name="Nakagawa S."/>
        </authorList>
    </citation>
    <scope>NUCLEOTIDE SEQUENCE [LARGE SCALE GENOMIC DNA]</scope>
    <source>
        <strain evidence="3 4">AV2</strain>
    </source>
</reference>
<evidence type="ECO:0000313" key="4">
    <source>
        <dbReference type="Proteomes" id="UP001341135"/>
    </source>
</evidence>
<comment type="similarity">
    <text evidence="1">Belongs to the glycosyl hydrolase 12 (cellulase H) family.</text>
</comment>
<dbReference type="EMBL" id="AP028907">
    <property type="protein sequence ID" value="BES81017.1"/>
    <property type="molecule type" value="Genomic_DNA"/>
</dbReference>
<evidence type="ECO:0000256" key="1">
    <source>
        <dbReference type="ARBA" id="ARBA00005519"/>
    </source>
</evidence>
<dbReference type="Proteomes" id="UP001341135">
    <property type="component" value="Chromosome"/>
</dbReference>
<name>A0ABM8ITY0_9CREN</name>
<dbReference type="InterPro" id="IPR002594">
    <property type="entry name" value="GH12"/>
</dbReference>
<evidence type="ECO:0000313" key="3">
    <source>
        <dbReference type="EMBL" id="BES81017.1"/>
    </source>
</evidence>
<accession>A0ABM8ITY0</accession>
<dbReference type="InterPro" id="IPR013320">
    <property type="entry name" value="ConA-like_dom_sf"/>
</dbReference>
<dbReference type="SUPFAM" id="SSF49899">
    <property type="entry name" value="Concanavalin A-like lectins/glucanases"/>
    <property type="match status" value="1"/>
</dbReference>
<feature type="region of interest" description="Disordered" evidence="2">
    <location>
        <begin position="197"/>
        <end position="229"/>
    </location>
</feature>
<organism evidence="3 4">
    <name type="scientific">Pyrodictium abyssi</name>
    <dbReference type="NCBI Taxonomy" id="54256"/>
    <lineage>
        <taxon>Archaea</taxon>
        <taxon>Thermoproteota</taxon>
        <taxon>Thermoprotei</taxon>
        <taxon>Desulfurococcales</taxon>
        <taxon>Pyrodictiaceae</taxon>
        <taxon>Pyrodictium</taxon>
    </lineage>
</organism>
<sequence length="280" mass="31861">MDEYSAPWRRGEAASEVVVNYSLAWYAPGLPVNFAVDSWLTREEWARGVEDGLEIMVWLYNDSLTPGGRHVAAITVTAIVDNTCRELVFDIYRDRRGWDKWSWDFVAFVAREPIRAGMVAIPFGVFVKEALEAANRDPTGLYLEDVEVGWSSEAPWSGRRSSSGGSTSSGWSRWTGRCWLRVAGLCPSAAVEYCDENRNQDGDRDGDSHGSRDRNNVAQGDRDSNGSSHRDYYCDRNEHRHLCVNYDLHGNGYRDRVRNCQRERGTHKHGDSQIRSDRYP</sequence>
<dbReference type="InterPro" id="IPR013319">
    <property type="entry name" value="GH11/12"/>
</dbReference>
<feature type="region of interest" description="Disordered" evidence="2">
    <location>
        <begin position="259"/>
        <end position="280"/>
    </location>
</feature>
<proteinExistence type="inferred from homology"/>